<dbReference type="GeneID" id="66105865"/>
<dbReference type="PANTHER" id="PTHR34315:SF1">
    <property type="entry name" value="INTRADIOL RING-CLEAVAGE DIOXYGENASES DOMAIN-CONTAINING PROTEIN-RELATED"/>
    <property type="match status" value="1"/>
</dbReference>
<feature type="signal peptide" evidence="2">
    <location>
        <begin position="1"/>
        <end position="20"/>
    </location>
</feature>
<dbReference type="OrthoDB" id="121380at2759"/>
<keyword evidence="2" id="KW-0732">Signal</keyword>
<accession>A0A9P7VN23</accession>
<keyword evidence="4" id="KW-1185">Reference proteome</keyword>
<dbReference type="RefSeq" id="XP_043036389.1">
    <property type="nucleotide sequence ID" value="XM_043183568.1"/>
</dbReference>
<dbReference type="PANTHER" id="PTHR34315">
    <property type="match status" value="1"/>
</dbReference>
<protein>
    <submittedName>
        <fullName evidence="3">Aromatic compound dioxygenase</fullName>
    </submittedName>
</protein>
<keyword evidence="3" id="KW-0560">Oxidoreductase</keyword>
<gene>
    <name evidence="3" type="ORF">BT62DRAFT_904521</name>
</gene>
<dbReference type="Proteomes" id="UP000812287">
    <property type="component" value="Unassembled WGS sequence"/>
</dbReference>
<feature type="compositionally biased region" description="Low complexity" evidence="1">
    <location>
        <begin position="194"/>
        <end position="205"/>
    </location>
</feature>
<dbReference type="GO" id="GO:0016702">
    <property type="term" value="F:oxidoreductase activity, acting on single donors with incorporation of molecular oxygen, incorporation of two atoms of oxygen"/>
    <property type="evidence" value="ECO:0007669"/>
    <property type="project" value="InterPro"/>
</dbReference>
<dbReference type="SUPFAM" id="SSF49482">
    <property type="entry name" value="Aromatic compound dioxygenase"/>
    <property type="match status" value="2"/>
</dbReference>
<evidence type="ECO:0000256" key="2">
    <source>
        <dbReference type="SAM" id="SignalP"/>
    </source>
</evidence>
<sequence>MFSILATLLLAASAVTSVSAHASLAPVHWKRDNLEARESLEKRCGDILAARRRKRALHVSESITYPLSLVPPPANVAVARRTTSSNDSTCFVTPEVTQGPYHILGEIVRQNMTEGQGGIPLEVSVDFIDINTCDPIQVWVDAWHANATGFYAGYIAETGSYLSSGDSGEGNATSEGGESMTSFASSGSFGGSGAPTQTADTASTTTSYGAYSGADSESAASMLDTPVDDNSTFLRGVWQSDEDGHLTMYSVFPGWYSQRAQHFHIKVYPKGEIAANGTFIAGRSAVHTGQFFFDNDTLQAVAANSIYAANSIPWSDSVSNEDDKWYPYQSATGYNADMDITWVGDNITDGLIGSITVALNLSYTSLELSTQYAEFDVEEYEEEGLLPSASLSA</sequence>
<evidence type="ECO:0000256" key="1">
    <source>
        <dbReference type="SAM" id="MobiDB-lite"/>
    </source>
</evidence>
<feature type="chain" id="PRO_5040157401" evidence="2">
    <location>
        <begin position="21"/>
        <end position="393"/>
    </location>
</feature>
<dbReference type="Gene3D" id="2.60.130.10">
    <property type="entry name" value="Aromatic compound dioxygenase"/>
    <property type="match status" value="2"/>
</dbReference>
<organism evidence="3 4">
    <name type="scientific">Guyanagaster necrorhizus</name>
    <dbReference type="NCBI Taxonomy" id="856835"/>
    <lineage>
        <taxon>Eukaryota</taxon>
        <taxon>Fungi</taxon>
        <taxon>Dikarya</taxon>
        <taxon>Basidiomycota</taxon>
        <taxon>Agaricomycotina</taxon>
        <taxon>Agaricomycetes</taxon>
        <taxon>Agaricomycetidae</taxon>
        <taxon>Agaricales</taxon>
        <taxon>Marasmiineae</taxon>
        <taxon>Physalacriaceae</taxon>
        <taxon>Guyanagaster</taxon>
    </lineage>
</organism>
<evidence type="ECO:0000313" key="3">
    <source>
        <dbReference type="EMBL" id="KAG7442889.1"/>
    </source>
</evidence>
<dbReference type="GO" id="GO:0005506">
    <property type="term" value="F:iron ion binding"/>
    <property type="evidence" value="ECO:0007669"/>
    <property type="project" value="InterPro"/>
</dbReference>
<evidence type="ECO:0000313" key="4">
    <source>
        <dbReference type="Proteomes" id="UP000812287"/>
    </source>
</evidence>
<reference evidence="3" key="1">
    <citation type="submission" date="2020-11" db="EMBL/GenBank/DDBJ databases">
        <title>Adaptations for nitrogen fixation in a non-lichenized fungal sporocarp promotes dispersal by wood-feeding termites.</title>
        <authorList>
            <consortium name="DOE Joint Genome Institute"/>
            <person name="Koch R.A."/>
            <person name="Yoon G."/>
            <person name="Arayal U."/>
            <person name="Lail K."/>
            <person name="Amirebrahimi M."/>
            <person name="Labutti K."/>
            <person name="Lipzen A."/>
            <person name="Riley R."/>
            <person name="Barry K."/>
            <person name="Henrissat B."/>
            <person name="Grigoriev I.V."/>
            <person name="Herr J.R."/>
            <person name="Aime M.C."/>
        </authorList>
    </citation>
    <scope>NUCLEOTIDE SEQUENCE</scope>
    <source>
        <strain evidence="3">MCA 3950</strain>
    </source>
</reference>
<dbReference type="AlphaFoldDB" id="A0A9P7VN23"/>
<dbReference type="EMBL" id="MU250548">
    <property type="protein sequence ID" value="KAG7442889.1"/>
    <property type="molecule type" value="Genomic_DNA"/>
</dbReference>
<feature type="region of interest" description="Disordered" evidence="1">
    <location>
        <begin position="164"/>
        <end position="205"/>
    </location>
</feature>
<comment type="caution">
    <text evidence="3">The sequence shown here is derived from an EMBL/GenBank/DDBJ whole genome shotgun (WGS) entry which is preliminary data.</text>
</comment>
<name>A0A9P7VN23_9AGAR</name>
<feature type="compositionally biased region" description="Polar residues" evidence="1">
    <location>
        <begin position="164"/>
        <end position="181"/>
    </location>
</feature>
<dbReference type="InterPro" id="IPR015889">
    <property type="entry name" value="Intradiol_dOase_core"/>
</dbReference>
<keyword evidence="3" id="KW-0223">Dioxygenase</keyword>
<proteinExistence type="predicted"/>